<dbReference type="AlphaFoldDB" id="A0A6M3XU74"/>
<protein>
    <submittedName>
        <fullName evidence="1">Uncharacterized protein</fullName>
    </submittedName>
</protein>
<gene>
    <name evidence="1" type="ORF">TM448B02504_0009</name>
</gene>
<organism evidence="1">
    <name type="scientific">viral metagenome</name>
    <dbReference type="NCBI Taxonomy" id="1070528"/>
    <lineage>
        <taxon>unclassified sequences</taxon>
        <taxon>metagenomes</taxon>
        <taxon>organismal metagenomes</taxon>
    </lineage>
</organism>
<accession>A0A6M3XU74</accession>
<proteinExistence type="predicted"/>
<dbReference type="EMBL" id="MT144920">
    <property type="protein sequence ID" value="QJI01397.1"/>
    <property type="molecule type" value="Genomic_DNA"/>
</dbReference>
<reference evidence="1" key="1">
    <citation type="submission" date="2020-03" db="EMBL/GenBank/DDBJ databases">
        <title>The deep terrestrial virosphere.</title>
        <authorList>
            <person name="Holmfeldt K."/>
            <person name="Nilsson E."/>
            <person name="Simone D."/>
            <person name="Lopez-Fernandez M."/>
            <person name="Wu X."/>
            <person name="de Brujin I."/>
            <person name="Lundin D."/>
            <person name="Andersson A."/>
            <person name="Bertilsson S."/>
            <person name="Dopson M."/>
        </authorList>
    </citation>
    <scope>NUCLEOTIDE SEQUENCE</scope>
    <source>
        <strain evidence="1">TM448B02504</strain>
    </source>
</reference>
<sequence>MSEQTATGATPNKDYWSNMGTYCCGACFFFVPKRDHDSLGRCRRRAPTMNGFPAVYKTDWCGDHKLDERKIDT</sequence>
<name>A0A6M3XU74_9ZZZZ</name>
<evidence type="ECO:0000313" key="1">
    <source>
        <dbReference type="EMBL" id="QJI01397.1"/>
    </source>
</evidence>